<comment type="caution">
    <text evidence="1">The sequence shown here is derived from an EMBL/GenBank/DDBJ whole genome shotgun (WGS) entry which is preliminary data.</text>
</comment>
<proteinExistence type="predicted"/>
<accession>A0A5S3PQD7</accession>
<dbReference type="OrthoDB" id="291085at2"/>
<dbReference type="EMBL" id="VATY01000002">
    <property type="protein sequence ID" value="TMM56839.1"/>
    <property type="molecule type" value="Genomic_DNA"/>
</dbReference>
<sequence length="279" mass="30720">MKKISFVVMTIGLLHACSSPKKNKPERIPKIENPTNKVLLSSEIVWEKLNPARGDQSPQAGTIWGDRKGEVPTGFLAKFVDGFSSPPHIHNVTYRAVVIKGRIHNDDPEAAMIWMPHGSFWAQPAGESHITAAKGEENIALVEIDKGPYLVKPIEESFDNGERPINIDATNVVWLNSKKTNWIAAESKAEISFLWDDSSSRGLFVKLPKGFKGTLRTNGSVLYAVVIQGELKYTLPQNQETKTLDVGSSFSATDKAIHAIANTNNGVMLYIRTNGSIKI</sequence>
<dbReference type="RefSeq" id="WP_138657823.1">
    <property type="nucleotide sequence ID" value="NZ_VATY01000002.1"/>
</dbReference>
<dbReference type="Gene3D" id="2.60.120.10">
    <property type="entry name" value="Jelly Rolls"/>
    <property type="match status" value="2"/>
</dbReference>
<protein>
    <submittedName>
        <fullName evidence="1">DUF4437 domain-containing protein</fullName>
    </submittedName>
</protein>
<dbReference type="InterPro" id="IPR011051">
    <property type="entry name" value="RmlC_Cupin_sf"/>
</dbReference>
<dbReference type="Proteomes" id="UP000310314">
    <property type="component" value="Unassembled WGS sequence"/>
</dbReference>
<evidence type="ECO:0000313" key="2">
    <source>
        <dbReference type="Proteomes" id="UP000310314"/>
    </source>
</evidence>
<organism evidence="1 2">
    <name type="scientific">Maribacter algarum</name>
    <name type="common">ex Zhang et al. 2020</name>
    <dbReference type="NCBI Taxonomy" id="2578118"/>
    <lineage>
        <taxon>Bacteria</taxon>
        <taxon>Pseudomonadati</taxon>
        <taxon>Bacteroidota</taxon>
        <taxon>Flavobacteriia</taxon>
        <taxon>Flavobacteriales</taxon>
        <taxon>Flavobacteriaceae</taxon>
        <taxon>Maribacter</taxon>
    </lineage>
</organism>
<reference evidence="1 2" key="1">
    <citation type="submission" date="2019-05" db="EMBL/GenBank/DDBJ databases">
        <authorList>
            <person name="Zhang J.-Y."/>
            <person name="Feg X."/>
            <person name="Du Z.-J."/>
        </authorList>
    </citation>
    <scope>NUCLEOTIDE SEQUENCE [LARGE SCALE GENOMIC DNA]</scope>
    <source>
        <strain evidence="1 2">RZ26</strain>
    </source>
</reference>
<dbReference type="InterPro" id="IPR014710">
    <property type="entry name" value="RmlC-like_jellyroll"/>
</dbReference>
<dbReference type="CDD" id="cd06989">
    <property type="entry name" value="cupin_DRT102"/>
    <property type="match status" value="1"/>
</dbReference>
<keyword evidence="2" id="KW-1185">Reference proteome</keyword>
<dbReference type="InterPro" id="IPR028013">
    <property type="entry name" value="DUF4437"/>
</dbReference>
<evidence type="ECO:0000313" key="1">
    <source>
        <dbReference type="EMBL" id="TMM56839.1"/>
    </source>
</evidence>
<name>A0A5S3PQD7_9FLAO</name>
<dbReference type="AlphaFoldDB" id="A0A5S3PQD7"/>
<gene>
    <name evidence="1" type="ORF">FEE95_10075</name>
</gene>
<dbReference type="Pfam" id="PF14499">
    <property type="entry name" value="DUF4437"/>
    <property type="match status" value="1"/>
</dbReference>
<dbReference type="SUPFAM" id="SSF51182">
    <property type="entry name" value="RmlC-like cupins"/>
    <property type="match status" value="1"/>
</dbReference>